<gene>
    <name evidence="2" type="ORF">IFM89_020966</name>
</gene>
<evidence type="ECO:0000256" key="1">
    <source>
        <dbReference type="SAM" id="MobiDB-lite"/>
    </source>
</evidence>
<comment type="caution">
    <text evidence="2">The sequence shown here is derived from an EMBL/GenBank/DDBJ whole genome shotgun (WGS) entry which is preliminary data.</text>
</comment>
<feature type="compositionally biased region" description="Basic and acidic residues" evidence="1">
    <location>
        <begin position="1"/>
        <end position="19"/>
    </location>
</feature>
<feature type="compositionally biased region" description="Basic and acidic residues" evidence="1">
    <location>
        <begin position="92"/>
        <end position="109"/>
    </location>
</feature>
<dbReference type="Proteomes" id="UP000631114">
    <property type="component" value="Unassembled WGS sequence"/>
</dbReference>
<feature type="region of interest" description="Disordered" evidence="1">
    <location>
        <begin position="85"/>
        <end position="120"/>
    </location>
</feature>
<keyword evidence="3" id="KW-1185">Reference proteome</keyword>
<dbReference type="AlphaFoldDB" id="A0A835IDF6"/>
<feature type="region of interest" description="Disordered" evidence="1">
    <location>
        <begin position="1"/>
        <end position="22"/>
    </location>
</feature>
<proteinExistence type="predicted"/>
<sequence length="173" mass="19397">MSARKEFERNVGKVEDSRHKMNHFVNHSYNKHETVRSTSPNRHGVQGDASLRMRLSGQLDRPSPPVGSKLHSVPALDIEESLATLHGQGVEEDGRGNFRRHENRSRDEAGSPTNQMIGRRGQDDLAEQLMNSVRLKDEPEKNNSGQFNNSYDKVSPVSFFTICCLSPIVLCNG</sequence>
<dbReference type="EMBL" id="JADFTS010000003">
    <property type="protein sequence ID" value="KAF9614869.1"/>
    <property type="molecule type" value="Genomic_DNA"/>
</dbReference>
<evidence type="ECO:0000313" key="2">
    <source>
        <dbReference type="EMBL" id="KAF9614869.1"/>
    </source>
</evidence>
<accession>A0A835IDF6</accession>
<evidence type="ECO:0000313" key="3">
    <source>
        <dbReference type="Proteomes" id="UP000631114"/>
    </source>
</evidence>
<organism evidence="2 3">
    <name type="scientific">Coptis chinensis</name>
    <dbReference type="NCBI Taxonomy" id="261450"/>
    <lineage>
        <taxon>Eukaryota</taxon>
        <taxon>Viridiplantae</taxon>
        <taxon>Streptophyta</taxon>
        <taxon>Embryophyta</taxon>
        <taxon>Tracheophyta</taxon>
        <taxon>Spermatophyta</taxon>
        <taxon>Magnoliopsida</taxon>
        <taxon>Ranunculales</taxon>
        <taxon>Ranunculaceae</taxon>
        <taxon>Coptidoideae</taxon>
        <taxon>Coptis</taxon>
    </lineage>
</organism>
<name>A0A835IDF6_9MAGN</name>
<reference evidence="2 3" key="1">
    <citation type="submission" date="2020-10" db="EMBL/GenBank/DDBJ databases">
        <title>The Coptis chinensis genome and diversification of protoberbering-type alkaloids.</title>
        <authorList>
            <person name="Wang B."/>
            <person name="Shu S."/>
            <person name="Song C."/>
            <person name="Liu Y."/>
        </authorList>
    </citation>
    <scope>NUCLEOTIDE SEQUENCE [LARGE SCALE GENOMIC DNA]</scope>
    <source>
        <strain evidence="2">HL-2020</strain>
        <tissue evidence="2">Leaf</tissue>
    </source>
</reference>
<protein>
    <submittedName>
        <fullName evidence="2">Uncharacterized protein</fullName>
    </submittedName>
</protein>